<dbReference type="PANTHER" id="PTHR11328">
    <property type="entry name" value="MAJOR FACILITATOR SUPERFAMILY DOMAIN-CONTAINING PROTEIN"/>
    <property type="match status" value="1"/>
</dbReference>
<feature type="transmembrane region" description="Helical" evidence="2">
    <location>
        <begin position="241"/>
        <end position="261"/>
    </location>
</feature>
<feature type="transmembrane region" description="Helical" evidence="2">
    <location>
        <begin position="216"/>
        <end position="235"/>
    </location>
</feature>
<accession>A0AAD5IPE5</accession>
<dbReference type="PANTHER" id="PTHR11328:SF28">
    <property type="entry name" value="MAJOR FACILITATOR SUPERFAMILY DOMAIN-CONTAINING PROTEIN 12"/>
    <property type="match status" value="1"/>
</dbReference>
<evidence type="ECO:0000256" key="1">
    <source>
        <dbReference type="ARBA" id="ARBA00008335"/>
    </source>
</evidence>
<keyword evidence="2" id="KW-0812">Transmembrane</keyword>
<keyword evidence="2" id="KW-1133">Transmembrane helix</keyword>
<dbReference type="GO" id="GO:0005886">
    <property type="term" value="C:plasma membrane"/>
    <property type="evidence" value="ECO:0007669"/>
    <property type="project" value="TreeGrafter"/>
</dbReference>
<keyword evidence="2" id="KW-0472">Membrane</keyword>
<evidence type="ECO:0000256" key="2">
    <source>
        <dbReference type="SAM" id="Phobius"/>
    </source>
</evidence>
<feature type="transmembrane region" description="Helical" evidence="2">
    <location>
        <begin position="83"/>
        <end position="105"/>
    </location>
</feature>
<comment type="caution">
    <text evidence="3">The sequence shown here is derived from an EMBL/GenBank/DDBJ whole genome shotgun (WGS) entry which is preliminary data.</text>
</comment>
<sequence length="328" mass="35926">MSQSTTVIVSSIAADDEDDYNSYIKPLGRRSVIYYGMGHMLNDITAACWFTYLLVFLSDIGLSPRAAASIMLSGQIADGFATIFSGELVANLGLYAIAFVVFSATNGNTQADVENQYRWIAYISIFIGAGFVGMFQFGTKEPRLKIGLGGNNDARISWTYWFKKVLYYQVAIVYMLTRLVQNVSQAYLAFYVIDELGMANSAKALEMAWTGKRLKAYYSVGGILWIICGAVVIILPRSMGVFMYVIAVVMGIATALIMFLFDSRSFTITGSSSSSELLDMDTGNPYLSITRIGLGLFPALCSLVGVAITYTMKLDTSYSKALVEPLLV</sequence>
<evidence type="ECO:0000313" key="4">
    <source>
        <dbReference type="Proteomes" id="UP001064489"/>
    </source>
</evidence>
<dbReference type="InterPro" id="IPR039672">
    <property type="entry name" value="MFS_2"/>
</dbReference>
<dbReference type="SUPFAM" id="SSF103473">
    <property type="entry name" value="MFS general substrate transporter"/>
    <property type="match status" value="1"/>
</dbReference>
<comment type="similarity">
    <text evidence="1">Belongs to the major facilitator superfamily.</text>
</comment>
<dbReference type="InterPro" id="IPR036259">
    <property type="entry name" value="MFS_trans_sf"/>
</dbReference>
<gene>
    <name evidence="3" type="ORF">LWI28_025702</name>
</gene>
<dbReference type="GO" id="GO:0015293">
    <property type="term" value="F:symporter activity"/>
    <property type="evidence" value="ECO:0007669"/>
    <property type="project" value="InterPro"/>
</dbReference>
<dbReference type="EMBL" id="JAJSOW010000104">
    <property type="protein sequence ID" value="KAI9170301.1"/>
    <property type="molecule type" value="Genomic_DNA"/>
</dbReference>
<dbReference type="GO" id="GO:0008643">
    <property type="term" value="P:carbohydrate transport"/>
    <property type="evidence" value="ECO:0007669"/>
    <property type="project" value="InterPro"/>
</dbReference>
<proteinExistence type="inferred from homology"/>
<reference evidence="3" key="2">
    <citation type="submission" date="2023-02" db="EMBL/GenBank/DDBJ databases">
        <authorList>
            <person name="Swenson N.G."/>
            <person name="Wegrzyn J.L."/>
            <person name="Mcevoy S.L."/>
        </authorList>
    </citation>
    <scope>NUCLEOTIDE SEQUENCE</scope>
    <source>
        <strain evidence="3">91603</strain>
        <tissue evidence="3">Leaf</tissue>
    </source>
</reference>
<evidence type="ECO:0000313" key="3">
    <source>
        <dbReference type="EMBL" id="KAI9170301.1"/>
    </source>
</evidence>
<dbReference type="AlphaFoldDB" id="A0AAD5IPE5"/>
<feature type="transmembrane region" description="Helical" evidence="2">
    <location>
        <begin position="117"/>
        <end position="137"/>
    </location>
</feature>
<protein>
    <submittedName>
        <fullName evidence="3">Uncharacterized protein</fullName>
    </submittedName>
</protein>
<reference evidence="3" key="1">
    <citation type="journal article" date="2022" name="Plant J.">
        <title>Strategies of tolerance reflected in two North American maple genomes.</title>
        <authorList>
            <person name="McEvoy S.L."/>
            <person name="Sezen U.U."/>
            <person name="Trouern-Trend A."/>
            <person name="McMahon S.M."/>
            <person name="Schaberg P.G."/>
            <person name="Yang J."/>
            <person name="Wegrzyn J.L."/>
            <person name="Swenson N.G."/>
        </authorList>
    </citation>
    <scope>NUCLEOTIDE SEQUENCE</scope>
    <source>
        <strain evidence="3">91603</strain>
    </source>
</reference>
<name>A0AAD5IPE5_ACENE</name>
<keyword evidence="4" id="KW-1185">Reference proteome</keyword>
<feature type="transmembrane region" description="Helical" evidence="2">
    <location>
        <begin position="292"/>
        <end position="312"/>
    </location>
</feature>
<dbReference type="Proteomes" id="UP001064489">
    <property type="component" value="Chromosome 7"/>
</dbReference>
<organism evidence="3 4">
    <name type="scientific">Acer negundo</name>
    <name type="common">Box elder</name>
    <dbReference type="NCBI Taxonomy" id="4023"/>
    <lineage>
        <taxon>Eukaryota</taxon>
        <taxon>Viridiplantae</taxon>
        <taxon>Streptophyta</taxon>
        <taxon>Embryophyta</taxon>
        <taxon>Tracheophyta</taxon>
        <taxon>Spermatophyta</taxon>
        <taxon>Magnoliopsida</taxon>
        <taxon>eudicotyledons</taxon>
        <taxon>Gunneridae</taxon>
        <taxon>Pentapetalae</taxon>
        <taxon>rosids</taxon>
        <taxon>malvids</taxon>
        <taxon>Sapindales</taxon>
        <taxon>Sapindaceae</taxon>
        <taxon>Hippocastanoideae</taxon>
        <taxon>Acereae</taxon>
        <taxon>Acer</taxon>
    </lineage>
</organism>